<reference evidence="1 2" key="1">
    <citation type="submission" date="2016-06" db="EMBL/GenBank/DDBJ databases">
        <title>Evolution of pathogenesis and genome organization in the Tremellales.</title>
        <authorList>
            <person name="Cuomo C."/>
            <person name="Litvintseva A."/>
            <person name="Heitman J."/>
            <person name="Chen Y."/>
            <person name="Sun S."/>
            <person name="Springer D."/>
            <person name="Dromer F."/>
            <person name="Young S."/>
            <person name="Zeng Q."/>
            <person name="Chapman S."/>
            <person name="Gujja S."/>
            <person name="Saif S."/>
            <person name="Birren B."/>
        </authorList>
    </citation>
    <scope>NUCLEOTIDE SEQUENCE [LARGE SCALE GENOMIC DNA]</scope>
    <source>
        <strain evidence="1 2">CBS 6273</strain>
    </source>
</reference>
<dbReference type="Proteomes" id="UP000095149">
    <property type="component" value="Unassembled WGS sequence"/>
</dbReference>
<dbReference type="AlphaFoldDB" id="A0A1E3JPC4"/>
<organism evidence="1 2">
    <name type="scientific">Cryptococcus amylolentus CBS 6273</name>
    <dbReference type="NCBI Taxonomy" id="1296118"/>
    <lineage>
        <taxon>Eukaryota</taxon>
        <taxon>Fungi</taxon>
        <taxon>Dikarya</taxon>
        <taxon>Basidiomycota</taxon>
        <taxon>Agaricomycotina</taxon>
        <taxon>Tremellomycetes</taxon>
        <taxon>Tremellales</taxon>
        <taxon>Cryptococcaceae</taxon>
        <taxon>Cryptococcus</taxon>
    </lineage>
</organism>
<proteinExistence type="predicted"/>
<protein>
    <submittedName>
        <fullName evidence="1">Uncharacterized protein</fullName>
    </submittedName>
</protein>
<evidence type="ECO:0000313" key="1">
    <source>
        <dbReference type="EMBL" id="ODO01762.1"/>
    </source>
</evidence>
<sequence>MISQLISRAQQFYDELGDNDTRPRFISNTPYNDILHRGSLNSKSYCFDVLSYNWASQYYIVRFKGPEGVAISRIDFCKAWALSRRTVAFLGGLKSSIQDWVLEQEHAQDLETISELLRKYEAYWDELSFVMQHISSWERIGYLPFTHAHPFPPNYKSLVNNPCKPPSRRWILKGMDHSAPLDPYVRCESPFSALYIFYVKKILELHEEGFEDRWFAMWDNEPLVQSSAVAADVFIWMSVVVALFKYGWRIGGSKALEDAKT</sequence>
<dbReference type="EMBL" id="MEKH01000010">
    <property type="protein sequence ID" value="ODO01762.1"/>
    <property type="molecule type" value="Genomic_DNA"/>
</dbReference>
<dbReference type="OrthoDB" id="2570906at2759"/>
<accession>A0A1E3JPC4</accession>
<gene>
    <name evidence="1" type="ORF">I350_06591</name>
</gene>
<comment type="caution">
    <text evidence="1">The sequence shown here is derived from an EMBL/GenBank/DDBJ whole genome shotgun (WGS) entry which is preliminary data.</text>
</comment>
<name>A0A1E3JPC4_9TREE</name>
<evidence type="ECO:0000313" key="2">
    <source>
        <dbReference type="Proteomes" id="UP000095149"/>
    </source>
</evidence>